<evidence type="ECO:0000313" key="2">
    <source>
        <dbReference type="Proteomes" id="UP000277204"/>
    </source>
</evidence>
<evidence type="ECO:0000313" key="1">
    <source>
        <dbReference type="EMBL" id="VDP21062.1"/>
    </source>
</evidence>
<sequence length="480" mass="52250">MSDDVMVSKVILQEQRGNFLLSDVKEEPRDATPTPSTCSDNSHIPITTAVHEVTQPTNQIQLGATFSYVSPPSYFSTAERLNIPGTHPLTWSNIYQQQIHGTSNEPLMVHNVSTLQNCSPTITTVSTLTPVLFSGAFPSYPQQQFHQNQPLPNPIHIQNSSSSALVSTRLHFPLNETINSSSIGNNGFYGFLPGSGNPSILQSSGPTFCNAFNHNPVHPLYHNNKYLLAPQHSPTISTSTVSTSSYLPSNLPIHIQPSMITLNPTIESTDDISRIISNSFNVENRTHGNNNNNIVSQTIIHPNVGISCTNHLSNKNSIPRELAHPSCESSHQHSLIKSTIRKSSSTEPVSNINKIQSISSGAVSTTVQTVSTTTGVPVLDKQVHVTVCSTSATTMTTTSSTAPIIDNNFDSIIESAFDGVLWGRIYRRADGDLMLPGLGTLCTFKSSNSVLRQICQMTKTDDSLALQVSYSSFKLLLFYN</sequence>
<organism evidence="1 2">
    <name type="scientific">Schistosoma margrebowiei</name>
    <dbReference type="NCBI Taxonomy" id="48269"/>
    <lineage>
        <taxon>Eukaryota</taxon>
        <taxon>Metazoa</taxon>
        <taxon>Spiralia</taxon>
        <taxon>Lophotrochozoa</taxon>
        <taxon>Platyhelminthes</taxon>
        <taxon>Trematoda</taxon>
        <taxon>Digenea</taxon>
        <taxon>Strigeidida</taxon>
        <taxon>Schistosomatoidea</taxon>
        <taxon>Schistosomatidae</taxon>
        <taxon>Schistosoma</taxon>
    </lineage>
</organism>
<dbReference type="EMBL" id="UZAI01017147">
    <property type="protein sequence ID" value="VDP21062.1"/>
    <property type="molecule type" value="Genomic_DNA"/>
</dbReference>
<reference evidence="1 2" key="1">
    <citation type="submission" date="2018-11" db="EMBL/GenBank/DDBJ databases">
        <authorList>
            <consortium name="Pathogen Informatics"/>
        </authorList>
    </citation>
    <scope>NUCLEOTIDE SEQUENCE [LARGE SCALE GENOMIC DNA]</scope>
    <source>
        <strain evidence="1 2">Zambia</strain>
    </source>
</reference>
<protein>
    <submittedName>
        <fullName evidence="1">Uncharacterized protein</fullName>
    </submittedName>
</protein>
<keyword evidence="2" id="KW-1185">Reference proteome</keyword>
<gene>
    <name evidence="1" type="ORF">SMRZ_LOCUS16456</name>
</gene>
<name>A0A183MK81_9TREM</name>
<dbReference type="Proteomes" id="UP000277204">
    <property type="component" value="Unassembled WGS sequence"/>
</dbReference>
<accession>A0A183MK81</accession>
<proteinExistence type="predicted"/>
<dbReference type="AlphaFoldDB" id="A0A183MK81"/>